<dbReference type="PANTHER" id="PTHR43294">
    <property type="entry name" value="SODIUM/POTASSIUM-TRANSPORTING ATPASE SUBUNIT ALPHA"/>
    <property type="match status" value="1"/>
</dbReference>
<evidence type="ECO:0000256" key="2">
    <source>
        <dbReference type="ARBA" id="ARBA00022475"/>
    </source>
</evidence>
<keyword evidence="13" id="KW-1185">Reference proteome</keyword>
<gene>
    <name evidence="12" type="ORF">SAPINGB_P000857</name>
</gene>
<dbReference type="GO" id="GO:0006883">
    <property type="term" value="P:intracellular sodium ion homeostasis"/>
    <property type="evidence" value="ECO:0007669"/>
    <property type="project" value="TreeGrafter"/>
</dbReference>
<dbReference type="SUPFAM" id="SSF81660">
    <property type="entry name" value="Metal cation-transporting ATPase, ATP-binding domain N"/>
    <property type="match status" value="1"/>
</dbReference>
<evidence type="ECO:0000313" key="12">
    <source>
        <dbReference type="EMBL" id="VVT45720.1"/>
    </source>
</evidence>
<proteinExistence type="predicted"/>
<keyword evidence="2" id="KW-1003">Cell membrane</keyword>
<feature type="transmembrane region" description="Helical" evidence="10">
    <location>
        <begin position="352"/>
        <end position="375"/>
    </location>
</feature>
<feature type="domain" description="Cation-transporting P-type ATPase N-terminal" evidence="11">
    <location>
        <begin position="107"/>
        <end position="180"/>
    </location>
</feature>
<dbReference type="GO" id="GO:0036376">
    <property type="term" value="P:sodium ion export across plasma membrane"/>
    <property type="evidence" value="ECO:0007669"/>
    <property type="project" value="TreeGrafter"/>
</dbReference>
<feature type="transmembrane region" description="Helical" evidence="10">
    <location>
        <begin position="395"/>
        <end position="421"/>
    </location>
</feature>
<dbReference type="PROSITE" id="PS00154">
    <property type="entry name" value="ATPASE_E1_E2"/>
    <property type="match status" value="1"/>
</dbReference>
<dbReference type="Gene3D" id="2.70.150.10">
    <property type="entry name" value="Calcium-transporting ATPase, cytoplasmic transduction domain A"/>
    <property type="match status" value="1"/>
</dbReference>
<dbReference type="PRINTS" id="PR00121">
    <property type="entry name" value="NAKATPASE"/>
</dbReference>
<feature type="transmembrane region" description="Helical" evidence="10">
    <location>
        <begin position="984"/>
        <end position="1001"/>
    </location>
</feature>
<dbReference type="SFLD" id="SFLDS00003">
    <property type="entry name" value="Haloacid_Dehalogenase"/>
    <property type="match status" value="1"/>
</dbReference>
<dbReference type="SUPFAM" id="SSF56784">
    <property type="entry name" value="HAD-like"/>
    <property type="match status" value="1"/>
</dbReference>
<accession>A0A5E8B3C1</accession>
<keyword evidence="8 10" id="KW-0472">Membrane</keyword>
<evidence type="ECO:0000256" key="8">
    <source>
        <dbReference type="ARBA" id="ARBA00023136"/>
    </source>
</evidence>
<sequence length="1092" mass="121339">MSHDSSSELKRSLTSESQSYLEKSNSNLPEKNITFDVDIEAQRHVAFGAPLSRRPSLHRRLSDVSLQERVPAESVLPIAFQTISHQISDAGTEEHLDEKAKQFADKKWHVIEPNEVALELNTNMVSGLSESEHSIILGEIGPNVQSKPPSGIFRKIISYFFGGFGLLLMVGGILCCISWKPLGQPPLVANLVLGVILFIVFISQAGFNFIQDFSSSKVMDSIQNHMPAECKVIRSSNTFEIKVRDLVPGDIVILEMGNKVPADVRIFEHSHDLSFDRSVLTGESKPIPASVKAEIQESNYLESTCIAMQGTFCVMGTGKGIVISTGDRTVFGQIAKISSVPKNDLSPLQKEILRFIIITVSVVIFLIVLVCILWGAWLRKTFPNWITVPTLIVDIVSIAVAFIPEGLPIALTTCLIITAGVMKNKQILCKSLSVVETLGSVSVLCSDKTGTLTKNKMFVTAGTIGIEELDAFREEDNDTETKLHQIEGMQLFHAVTGLCNTSSFDPRTIHLPLKERVIFSNATDQAIFRFAEKVGSTEKLRNLWHMMAELPFNSKVKFMARLYEPRDSLAGENCHVPKGSLLFTIKGAPDILFENCSHYLQGNEIVEFDEETKSKIMKIQQDWASQGQRVVLLASKVVQNNKPQDFWLEQRDASDYLTSLSVNGLTLVGLVGITDPPKDDIFNVVNVLRGAGVRLSMVTGDFELTAVAIARKCGIITHDTVDRSGDLLLYQDNEGLIDRAVVITSTDLNTLQDEEWEVLTNYSEIVFARATPDQKLRIVEKFQAAGNVVGMTGDGVNDAPSLKKADVGIAMAEGSDVAKEASDLVLLAEFSSIIDALLYGRLVFENLRKTIAYLLPAGTFAELWAVLLNIIFGLPQALSSFNMIIICCLTDCAGAITIAYESPEKNLLKKKPRSISKERLVDFKLFLHSYFTVGTYYTFASMLVCFIHFQRKGIPFSALTLSYGNFKDGISAEEVARIGEQASSVYFINLVIMQFFNLMAVRTRYLSIFQHPPIFNKETQNLLMFAAMAFALGVTFLFNYIPWFHRVVGTSHVQVEYYFIAVGFGSMLLAYDEIRKYFVRKYPEGFLAKIAW</sequence>
<evidence type="ECO:0000256" key="6">
    <source>
        <dbReference type="ARBA" id="ARBA00022967"/>
    </source>
</evidence>
<feature type="transmembrane region" description="Helical" evidence="10">
    <location>
        <begin position="1055"/>
        <end position="1071"/>
    </location>
</feature>
<evidence type="ECO:0000313" key="13">
    <source>
        <dbReference type="Proteomes" id="UP000398389"/>
    </source>
</evidence>
<dbReference type="SMART" id="SM00831">
    <property type="entry name" value="Cation_ATPase_N"/>
    <property type="match status" value="1"/>
</dbReference>
<feature type="transmembrane region" description="Helical" evidence="10">
    <location>
        <begin position="156"/>
        <end position="181"/>
    </location>
</feature>
<keyword evidence="4" id="KW-0547">Nucleotide-binding</keyword>
<evidence type="ECO:0000256" key="3">
    <source>
        <dbReference type="ARBA" id="ARBA00022692"/>
    </source>
</evidence>
<feature type="transmembrane region" description="Helical" evidence="10">
    <location>
        <begin position="921"/>
        <end position="949"/>
    </location>
</feature>
<dbReference type="PRINTS" id="PR00119">
    <property type="entry name" value="CATATPASE"/>
</dbReference>
<feature type="transmembrane region" description="Helical" evidence="10">
    <location>
        <begin position="1022"/>
        <end position="1043"/>
    </location>
</feature>
<feature type="compositionally biased region" description="Polar residues" evidence="9">
    <location>
        <begin position="14"/>
        <end position="25"/>
    </location>
</feature>
<keyword evidence="5" id="KW-0067">ATP-binding</keyword>
<feature type="transmembrane region" description="Helical" evidence="10">
    <location>
        <begin position="851"/>
        <end position="874"/>
    </location>
</feature>
<keyword evidence="3 10" id="KW-0812">Transmembrane</keyword>
<protein>
    <recommendedName>
        <fullName evidence="11">Cation-transporting P-type ATPase N-terminal domain-containing protein</fullName>
    </recommendedName>
</protein>
<dbReference type="GO" id="GO:0005391">
    <property type="term" value="F:P-type sodium:potassium-exchanging transporter activity"/>
    <property type="evidence" value="ECO:0007669"/>
    <property type="project" value="TreeGrafter"/>
</dbReference>
<dbReference type="GO" id="GO:0016887">
    <property type="term" value="F:ATP hydrolysis activity"/>
    <property type="evidence" value="ECO:0007669"/>
    <property type="project" value="InterPro"/>
</dbReference>
<dbReference type="PANTHER" id="PTHR43294:SF21">
    <property type="entry name" value="CATION TRANSPORTING ATPASE"/>
    <property type="match status" value="1"/>
</dbReference>
<dbReference type="GO" id="GO:0005524">
    <property type="term" value="F:ATP binding"/>
    <property type="evidence" value="ECO:0007669"/>
    <property type="project" value="UniProtKB-KW"/>
</dbReference>
<organism evidence="12 13">
    <name type="scientific">Magnusiomyces paraingens</name>
    <dbReference type="NCBI Taxonomy" id="2606893"/>
    <lineage>
        <taxon>Eukaryota</taxon>
        <taxon>Fungi</taxon>
        <taxon>Dikarya</taxon>
        <taxon>Ascomycota</taxon>
        <taxon>Saccharomycotina</taxon>
        <taxon>Dipodascomycetes</taxon>
        <taxon>Dipodascales</taxon>
        <taxon>Dipodascaceae</taxon>
        <taxon>Magnusiomyces</taxon>
    </lineage>
</organism>
<dbReference type="Pfam" id="PF00122">
    <property type="entry name" value="E1-E2_ATPase"/>
    <property type="match status" value="1"/>
</dbReference>
<dbReference type="InterPro" id="IPR001757">
    <property type="entry name" value="P_typ_ATPase"/>
</dbReference>
<dbReference type="RefSeq" id="XP_031851471.1">
    <property type="nucleotide sequence ID" value="XM_031995580.1"/>
</dbReference>
<evidence type="ECO:0000259" key="11">
    <source>
        <dbReference type="SMART" id="SM00831"/>
    </source>
</evidence>
<evidence type="ECO:0000256" key="1">
    <source>
        <dbReference type="ARBA" id="ARBA00004651"/>
    </source>
</evidence>
<dbReference type="SUPFAM" id="SSF81653">
    <property type="entry name" value="Calcium ATPase, transduction domain A"/>
    <property type="match status" value="1"/>
</dbReference>
<dbReference type="SFLD" id="SFLDG00002">
    <property type="entry name" value="C1.7:_P-type_atpase_like"/>
    <property type="match status" value="1"/>
</dbReference>
<evidence type="ECO:0000256" key="10">
    <source>
        <dbReference type="SAM" id="Phobius"/>
    </source>
</evidence>
<dbReference type="OrthoDB" id="158672at2759"/>
<dbReference type="InterPro" id="IPR004014">
    <property type="entry name" value="ATPase_P-typ_cation-transptr_N"/>
</dbReference>
<dbReference type="SUPFAM" id="SSF81665">
    <property type="entry name" value="Calcium ATPase, transmembrane domain M"/>
    <property type="match status" value="1"/>
</dbReference>
<evidence type="ECO:0000256" key="7">
    <source>
        <dbReference type="ARBA" id="ARBA00022989"/>
    </source>
</evidence>
<dbReference type="GO" id="GO:1902600">
    <property type="term" value="P:proton transmembrane transport"/>
    <property type="evidence" value="ECO:0007669"/>
    <property type="project" value="TreeGrafter"/>
</dbReference>
<dbReference type="GO" id="GO:0005886">
    <property type="term" value="C:plasma membrane"/>
    <property type="evidence" value="ECO:0007669"/>
    <property type="project" value="UniProtKB-SubCell"/>
</dbReference>
<keyword evidence="6" id="KW-1278">Translocase</keyword>
<comment type="subcellular location">
    <subcellularLocation>
        <location evidence="1">Cell membrane</location>
        <topology evidence="1">Multi-pass membrane protein</topology>
    </subcellularLocation>
</comment>
<dbReference type="GeneID" id="43579680"/>
<dbReference type="Gene3D" id="3.40.50.1000">
    <property type="entry name" value="HAD superfamily/HAD-like"/>
    <property type="match status" value="1"/>
</dbReference>
<feature type="compositionally biased region" description="Basic and acidic residues" evidence="9">
    <location>
        <begin position="1"/>
        <end position="13"/>
    </location>
</feature>
<dbReference type="SFLD" id="SFLDF00027">
    <property type="entry name" value="p-type_atpase"/>
    <property type="match status" value="1"/>
</dbReference>
<dbReference type="InterPro" id="IPR023298">
    <property type="entry name" value="ATPase_P-typ_TM_dom_sf"/>
</dbReference>
<dbReference type="Gene3D" id="1.20.1110.10">
    <property type="entry name" value="Calcium-transporting ATPase, transmembrane domain"/>
    <property type="match status" value="1"/>
</dbReference>
<name>A0A5E8B3C1_9ASCO</name>
<dbReference type="InterPro" id="IPR008250">
    <property type="entry name" value="ATPase_P-typ_transduc_dom_A_sf"/>
</dbReference>
<dbReference type="Pfam" id="PF00690">
    <property type="entry name" value="Cation_ATPase_N"/>
    <property type="match status" value="1"/>
</dbReference>
<dbReference type="InterPro" id="IPR023214">
    <property type="entry name" value="HAD_sf"/>
</dbReference>
<dbReference type="InterPro" id="IPR006068">
    <property type="entry name" value="ATPase_P-typ_cation-transptr_C"/>
</dbReference>
<feature type="transmembrane region" description="Helical" evidence="10">
    <location>
        <begin position="187"/>
        <end position="210"/>
    </location>
</feature>
<keyword evidence="7 10" id="KW-1133">Transmembrane helix</keyword>
<dbReference type="EMBL" id="CABVLU010000001">
    <property type="protein sequence ID" value="VVT45720.1"/>
    <property type="molecule type" value="Genomic_DNA"/>
</dbReference>
<dbReference type="InterPro" id="IPR059000">
    <property type="entry name" value="ATPase_P-type_domA"/>
</dbReference>
<evidence type="ECO:0000256" key="4">
    <source>
        <dbReference type="ARBA" id="ARBA00022741"/>
    </source>
</evidence>
<dbReference type="InterPro" id="IPR044492">
    <property type="entry name" value="P_typ_ATPase_HD_dom"/>
</dbReference>
<evidence type="ECO:0000256" key="5">
    <source>
        <dbReference type="ARBA" id="ARBA00022840"/>
    </source>
</evidence>
<reference evidence="12 13" key="1">
    <citation type="submission" date="2019-09" db="EMBL/GenBank/DDBJ databases">
        <authorList>
            <person name="Brejova B."/>
        </authorList>
    </citation>
    <scope>NUCLEOTIDE SEQUENCE [LARGE SCALE GENOMIC DNA]</scope>
</reference>
<dbReference type="Proteomes" id="UP000398389">
    <property type="component" value="Unassembled WGS sequence"/>
</dbReference>
<dbReference type="InterPro" id="IPR050510">
    <property type="entry name" value="Cation_transp_ATPase_P-type"/>
</dbReference>
<dbReference type="GO" id="GO:1990573">
    <property type="term" value="P:potassium ion import across plasma membrane"/>
    <property type="evidence" value="ECO:0007669"/>
    <property type="project" value="TreeGrafter"/>
</dbReference>
<dbReference type="AlphaFoldDB" id="A0A5E8B3C1"/>
<evidence type="ECO:0000256" key="9">
    <source>
        <dbReference type="SAM" id="MobiDB-lite"/>
    </source>
</evidence>
<dbReference type="InterPro" id="IPR036412">
    <property type="entry name" value="HAD-like_sf"/>
</dbReference>
<dbReference type="Gene3D" id="3.40.1110.10">
    <property type="entry name" value="Calcium-transporting ATPase, cytoplasmic domain N"/>
    <property type="match status" value="1"/>
</dbReference>
<feature type="region of interest" description="Disordered" evidence="9">
    <location>
        <begin position="1"/>
        <end position="25"/>
    </location>
</feature>
<feature type="transmembrane region" description="Helical" evidence="10">
    <location>
        <begin position="880"/>
        <end position="900"/>
    </location>
</feature>
<dbReference type="NCBIfam" id="TIGR01494">
    <property type="entry name" value="ATPase_P-type"/>
    <property type="match status" value="2"/>
</dbReference>
<dbReference type="Pfam" id="PF00689">
    <property type="entry name" value="Cation_ATPase_C"/>
    <property type="match status" value="1"/>
</dbReference>
<dbReference type="InterPro" id="IPR018303">
    <property type="entry name" value="ATPase_P-typ_P_site"/>
</dbReference>
<dbReference type="InterPro" id="IPR023299">
    <property type="entry name" value="ATPase_P-typ_cyto_dom_N"/>
</dbReference>
<dbReference type="GO" id="GO:0030007">
    <property type="term" value="P:intracellular potassium ion homeostasis"/>
    <property type="evidence" value="ECO:0007669"/>
    <property type="project" value="TreeGrafter"/>
</dbReference>
<dbReference type="Pfam" id="PF13246">
    <property type="entry name" value="Cation_ATPase"/>
    <property type="match status" value="1"/>
</dbReference>